<organism evidence="1 2">
    <name type="scientific">Trichonephila clavata</name>
    <name type="common">Joro spider</name>
    <name type="synonym">Nephila clavata</name>
    <dbReference type="NCBI Taxonomy" id="2740835"/>
    <lineage>
        <taxon>Eukaryota</taxon>
        <taxon>Metazoa</taxon>
        <taxon>Ecdysozoa</taxon>
        <taxon>Arthropoda</taxon>
        <taxon>Chelicerata</taxon>
        <taxon>Arachnida</taxon>
        <taxon>Araneae</taxon>
        <taxon>Araneomorphae</taxon>
        <taxon>Entelegynae</taxon>
        <taxon>Araneoidea</taxon>
        <taxon>Nephilidae</taxon>
        <taxon>Trichonephila</taxon>
    </lineage>
</organism>
<dbReference type="EMBL" id="BMAO01019780">
    <property type="protein sequence ID" value="GFR32761.1"/>
    <property type="molecule type" value="Genomic_DNA"/>
</dbReference>
<name>A0A8X6HZ50_TRICU</name>
<evidence type="ECO:0000313" key="1">
    <source>
        <dbReference type="EMBL" id="GFR32761.1"/>
    </source>
</evidence>
<sequence length="96" mass="10635">MSGKCLQMMQLLMKGSIEVLTICWVSATVAVRSECVCLEHFDPFTNQFVWEFLIKVGMYLVVSPSGSLFHLGHSSSSKCRRSGETVVESLAECIAK</sequence>
<gene>
    <name evidence="1" type="ORF">TNCT_135801</name>
</gene>
<proteinExistence type="predicted"/>
<reference evidence="1" key="1">
    <citation type="submission" date="2020-07" db="EMBL/GenBank/DDBJ databases">
        <title>Multicomponent nature underlies the extraordinary mechanical properties of spider dragline silk.</title>
        <authorList>
            <person name="Kono N."/>
            <person name="Nakamura H."/>
            <person name="Mori M."/>
            <person name="Yoshida Y."/>
            <person name="Ohtoshi R."/>
            <person name="Malay A.D."/>
            <person name="Moran D.A.P."/>
            <person name="Tomita M."/>
            <person name="Numata K."/>
            <person name="Arakawa K."/>
        </authorList>
    </citation>
    <scope>NUCLEOTIDE SEQUENCE</scope>
</reference>
<accession>A0A8X6HZ50</accession>
<dbReference type="AlphaFoldDB" id="A0A8X6HZ50"/>
<keyword evidence="2" id="KW-1185">Reference proteome</keyword>
<comment type="caution">
    <text evidence="1">The sequence shown here is derived from an EMBL/GenBank/DDBJ whole genome shotgun (WGS) entry which is preliminary data.</text>
</comment>
<protein>
    <submittedName>
        <fullName evidence="1">Uncharacterized protein</fullName>
    </submittedName>
</protein>
<dbReference type="Proteomes" id="UP000887116">
    <property type="component" value="Unassembled WGS sequence"/>
</dbReference>
<evidence type="ECO:0000313" key="2">
    <source>
        <dbReference type="Proteomes" id="UP000887116"/>
    </source>
</evidence>